<dbReference type="InterPro" id="IPR050584">
    <property type="entry name" value="Cholesterol_7-desaturase"/>
</dbReference>
<evidence type="ECO:0000256" key="2">
    <source>
        <dbReference type="ARBA" id="ARBA00022723"/>
    </source>
</evidence>
<comment type="caution">
    <text evidence="7">The sequence shown here is derived from an EMBL/GenBank/DDBJ whole genome shotgun (WGS) entry which is preliminary data.</text>
</comment>
<dbReference type="GO" id="GO:0051537">
    <property type="term" value="F:2 iron, 2 sulfur cluster binding"/>
    <property type="evidence" value="ECO:0007669"/>
    <property type="project" value="UniProtKB-KW"/>
</dbReference>
<keyword evidence="5" id="KW-0411">Iron-sulfur</keyword>
<dbReference type="InterPro" id="IPR036922">
    <property type="entry name" value="Rieske_2Fe-2S_sf"/>
</dbReference>
<evidence type="ECO:0000256" key="4">
    <source>
        <dbReference type="ARBA" id="ARBA00023004"/>
    </source>
</evidence>
<dbReference type="Gene3D" id="3.90.380.10">
    <property type="entry name" value="Naphthalene 1,2-dioxygenase Alpha Subunit, Chain A, domain 1"/>
    <property type="match status" value="1"/>
</dbReference>
<dbReference type="InterPro" id="IPR044043">
    <property type="entry name" value="VanA_C_cat"/>
</dbReference>
<dbReference type="PANTHER" id="PTHR21266">
    <property type="entry name" value="IRON-SULFUR DOMAIN CONTAINING PROTEIN"/>
    <property type="match status" value="1"/>
</dbReference>
<dbReference type="PROSITE" id="PS51296">
    <property type="entry name" value="RIESKE"/>
    <property type="match status" value="1"/>
</dbReference>
<evidence type="ECO:0000256" key="5">
    <source>
        <dbReference type="ARBA" id="ARBA00023014"/>
    </source>
</evidence>
<dbReference type="Pfam" id="PF00355">
    <property type="entry name" value="Rieske"/>
    <property type="match status" value="1"/>
</dbReference>
<keyword evidence="2" id="KW-0479">Metal-binding</keyword>
<dbReference type="GO" id="GO:0016705">
    <property type="term" value="F:oxidoreductase activity, acting on paired donors, with incorporation or reduction of molecular oxygen"/>
    <property type="evidence" value="ECO:0007669"/>
    <property type="project" value="UniProtKB-ARBA"/>
</dbReference>
<evidence type="ECO:0000256" key="1">
    <source>
        <dbReference type="ARBA" id="ARBA00022714"/>
    </source>
</evidence>
<dbReference type="AlphaFoldDB" id="A0AAV3XBN6"/>
<evidence type="ECO:0000256" key="3">
    <source>
        <dbReference type="ARBA" id="ARBA00023002"/>
    </source>
</evidence>
<dbReference type="SUPFAM" id="SSF55961">
    <property type="entry name" value="Bet v1-like"/>
    <property type="match status" value="1"/>
</dbReference>
<name>A0AAV3XBN6_9CYAN</name>
<dbReference type="InterPro" id="IPR017941">
    <property type="entry name" value="Rieske_2Fe-2S"/>
</dbReference>
<dbReference type="GO" id="GO:0046872">
    <property type="term" value="F:metal ion binding"/>
    <property type="evidence" value="ECO:0007669"/>
    <property type="project" value="UniProtKB-KW"/>
</dbReference>
<dbReference type="PANTHER" id="PTHR21266:SF60">
    <property type="entry name" value="3-KETOSTEROID-9-ALPHA-MONOOXYGENASE, OXYGENASE COMPONENT"/>
    <property type="match status" value="1"/>
</dbReference>
<sequence>MMSSVRVFNVMQLADFWYIVALSDQLKPNTVLARSLLGEWLAIFRGEDGQAVALRDRCLHRSSRLSAGKICNGALQCPYHGWMYDRNGNVIAVPSEGNSFKISQQRRAKCYPTKEQDGYVYVRLIDNPNEHFDPFSMPHYQEPGWETVRVINRFSNNVTNCVENFIDIPHTAFVHPGVFRNYRQQKLEMMVERKNGSVLVEYSNETSNLGWYSRFLNRQGAKIKHSDRFYMPNITCVEYKMGNNRHLFITSQSIPETENSTLVYTDVTYNYGIWNKLARPFIRWTAQYIIQQDVKILGIQGEAIAKYGTHFSHRPADTIHVFVESIQDAIASGQDPRQLADKSVKVTFWV</sequence>
<dbReference type="Gene3D" id="2.102.10.10">
    <property type="entry name" value="Rieske [2Fe-2S] iron-sulphur domain"/>
    <property type="match status" value="1"/>
</dbReference>
<dbReference type="Pfam" id="PF19112">
    <property type="entry name" value="VanA_C"/>
    <property type="match status" value="1"/>
</dbReference>
<feature type="domain" description="Rieske" evidence="6">
    <location>
        <begin position="17"/>
        <end position="122"/>
    </location>
</feature>
<dbReference type="EMBL" id="BLAY01000040">
    <property type="protein sequence ID" value="GET38175.1"/>
    <property type="molecule type" value="Genomic_DNA"/>
</dbReference>
<proteinExistence type="predicted"/>
<keyword evidence="8" id="KW-1185">Reference proteome</keyword>
<dbReference type="SUPFAM" id="SSF50022">
    <property type="entry name" value="ISP domain"/>
    <property type="match status" value="1"/>
</dbReference>
<dbReference type="CDD" id="cd03469">
    <property type="entry name" value="Rieske_RO_Alpha_N"/>
    <property type="match status" value="1"/>
</dbReference>
<gene>
    <name evidence="7" type="ORF">MiSe_29290</name>
</gene>
<dbReference type="GO" id="GO:0004497">
    <property type="term" value="F:monooxygenase activity"/>
    <property type="evidence" value="ECO:0007669"/>
    <property type="project" value="UniProtKB-ARBA"/>
</dbReference>
<reference evidence="7" key="1">
    <citation type="submission" date="2019-10" db="EMBL/GenBank/DDBJ databases">
        <title>Draft genome sequece of Microseira wollei NIES-4236.</title>
        <authorList>
            <person name="Yamaguchi H."/>
            <person name="Suzuki S."/>
            <person name="Kawachi M."/>
        </authorList>
    </citation>
    <scope>NUCLEOTIDE SEQUENCE</scope>
    <source>
        <strain evidence="7">NIES-4236</strain>
    </source>
</reference>
<dbReference type="RefSeq" id="WP_226580909.1">
    <property type="nucleotide sequence ID" value="NZ_BLAY01000040.1"/>
</dbReference>
<keyword evidence="1" id="KW-0001">2Fe-2S</keyword>
<evidence type="ECO:0000259" key="6">
    <source>
        <dbReference type="PROSITE" id="PS51296"/>
    </source>
</evidence>
<protein>
    <submittedName>
        <fullName evidence="7">Rieske (2Fe-2S) domain-containing protein</fullName>
    </submittedName>
</protein>
<dbReference type="Proteomes" id="UP001050975">
    <property type="component" value="Unassembled WGS sequence"/>
</dbReference>
<evidence type="ECO:0000313" key="8">
    <source>
        <dbReference type="Proteomes" id="UP001050975"/>
    </source>
</evidence>
<evidence type="ECO:0000313" key="7">
    <source>
        <dbReference type="EMBL" id="GET38175.1"/>
    </source>
</evidence>
<keyword evidence="4" id="KW-0408">Iron</keyword>
<organism evidence="7 8">
    <name type="scientific">Microseira wollei NIES-4236</name>
    <dbReference type="NCBI Taxonomy" id="2530354"/>
    <lineage>
        <taxon>Bacteria</taxon>
        <taxon>Bacillati</taxon>
        <taxon>Cyanobacteriota</taxon>
        <taxon>Cyanophyceae</taxon>
        <taxon>Oscillatoriophycideae</taxon>
        <taxon>Aerosakkonematales</taxon>
        <taxon>Aerosakkonemataceae</taxon>
        <taxon>Microseira</taxon>
    </lineage>
</organism>
<keyword evidence="3" id="KW-0560">Oxidoreductase</keyword>
<accession>A0AAV3XBN6</accession>